<feature type="domain" description="CobE/GbiG C-terminal" evidence="1">
    <location>
        <begin position="224"/>
        <end position="343"/>
    </location>
</feature>
<dbReference type="STRING" id="585394.RHOM_09015"/>
<dbReference type="InterPro" id="IPR038029">
    <property type="entry name" value="GbiG_N_sf"/>
</dbReference>
<reference evidence="3 4" key="1">
    <citation type="journal article" date="2015" name="Genome Announc.">
        <title>Complete genome sequence of the human gut symbiont Roseburia hominis.</title>
        <authorList>
            <person name="Travis A.J."/>
            <person name="Kelly D."/>
            <person name="Flint H.J."/>
            <person name="Aminov R.I."/>
        </authorList>
    </citation>
    <scope>NUCLEOTIDE SEQUENCE [LARGE SCALE GENOMIC DNA]</scope>
    <source>
        <strain evidence="4">DSM 16839 / JCM 17582 / NCIMB 14029 / A2-183</strain>
    </source>
</reference>
<dbReference type="PANTHER" id="PTHR37477:SF1">
    <property type="entry name" value="COBALT-PRECORRIN-5A HYDROLASE"/>
    <property type="match status" value="1"/>
</dbReference>
<dbReference type="EMBL" id="CP003040">
    <property type="protein sequence ID" value="AEN96914.1"/>
    <property type="molecule type" value="Genomic_DNA"/>
</dbReference>
<dbReference type="PANTHER" id="PTHR37477">
    <property type="entry name" value="COBALT-PRECORRIN-5A HYDROLASE"/>
    <property type="match status" value="1"/>
</dbReference>
<dbReference type="InterPro" id="IPR002750">
    <property type="entry name" value="CobE/GbiG_C"/>
</dbReference>
<accession>G2SX00</accession>
<dbReference type="RefSeq" id="WP_014079952.1">
    <property type="nucleotide sequence ID" value="NC_015977.1"/>
</dbReference>
<evidence type="ECO:0000259" key="1">
    <source>
        <dbReference type="Pfam" id="PF01890"/>
    </source>
</evidence>
<feature type="domain" description="Cobalamin synthesis G N-terminal" evidence="2">
    <location>
        <begin position="57"/>
        <end position="137"/>
    </location>
</feature>
<dbReference type="Pfam" id="PF11760">
    <property type="entry name" value="CbiG_N"/>
    <property type="match status" value="1"/>
</dbReference>
<dbReference type="SUPFAM" id="SSF159672">
    <property type="entry name" value="CbiG N-terminal domain-like"/>
    <property type="match status" value="1"/>
</dbReference>
<dbReference type="HOGENOM" id="CLU_028397_0_0_9"/>
<dbReference type="GO" id="GO:0009236">
    <property type="term" value="P:cobalamin biosynthetic process"/>
    <property type="evidence" value="ECO:0007669"/>
    <property type="project" value="InterPro"/>
</dbReference>
<dbReference type="InterPro" id="IPR021744">
    <property type="entry name" value="CbiG_N"/>
</dbReference>
<dbReference type="Gene3D" id="3.40.50.11220">
    <property type="match status" value="1"/>
</dbReference>
<dbReference type="GeneID" id="93723599"/>
<evidence type="ECO:0000313" key="4">
    <source>
        <dbReference type="Proteomes" id="UP000008178"/>
    </source>
</evidence>
<sequence>MKKTDIAVISFTYRGAELAEHIQEAMDAVWSCKLYTKCSDARAEGIGISVDQPLAEWTGKQFAAGNALLFIGACGIAVRSIAPHVKDKLSDVPVLVADEAGQFVIPLLAGHYGGANRLAGELSRALGATAVLTTATDVNGLFAVDVFAASNRLAVAGHDGIARVSAGLLRAGYLTMSVAGECEGEIPPEVRLVPYPPKEPVDVLVAPQCEAGERCSLWLIPSCLLLGVGCRRGKSEEELEAFVRETLEKEKLSSMAVAGIASVDVKADEVGILALAEQLAVPFLTYPAGRLQCVDGTFTSSGFVAQQVGVDNVCERAAVCAAGEGGRLLVQKTACEGKTLAIAEKKWSVKF</sequence>
<evidence type="ECO:0000313" key="3">
    <source>
        <dbReference type="EMBL" id="AEN96914.1"/>
    </source>
</evidence>
<evidence type="ECO:0000259" key="2">
    <source>
        <dbReference type="Pfam" id="PF11760"/>
    </source>
</evidence>
<dbReference type="SUPFAM" id="SSF159664">
    <property type="entry name" value="CobE/GbiG C-terminal domain-like"/>
    <property type="match status" value="1"/>
</dbReference>
<dbReference type="Proteomes" id="UP000008178">
    <property type="component" value="Chromosome"/>
</dbReference>
<gene>
    <name evidence="3" type="ordered locus">RHOM_09015</name>
</gene>
<proteinExistence type="predicted"/>
<dbReference type="Gene3D" id="3.30.420.180">
    <property type="entry name" value="CobE/GbiG C-terminal domain"/>
    <property type="match status" value="1"/>
</dbReference>
<dbReference type="eggNOG" id="COG2073">
    <property type="taxonomic scope" value="Bacteria"/>
</dbReference>
<name>G2SX00_ROSHA</name>
<dbReference type="InterPro" id="IPR052553">
    <property type="entry name" value="CbiG_hydrolase"/>
</dbReference>
<dbReference type="AlphaFoldDB" id="G2SX00"/>
<dbReference type="InterPro" id="IPR036518">
    <property type="entry name" value="CobE/GbiG_C_sf"/>
</dbReference>
<dbReference type="Pfam" id="PF01890">
    <property type="entry name" value="CbiG_C"/>
    <property type="match status" value="1"/>
</dbReference>
<keyword evidence="4" id="KW-1185">Reference proteome</keyword>
<organism evidence="3 4">
    <name type="scientific">Roseburia hominis (strain DSM 16839 / JCM 17582 / NCIMB 14029 / A2-183)</name>
    <dbReference type="NCBI Taxonomy" id="585394"/>
    <lineage>
        <taxon>Bacteria</taxon>
        <taxon>Bacillati</taxon>
        <taxon>Bacillota</taxon>
        <taxon>Clostridia</taxon>
        <taxon>Lachnospirales</taxon>
        <taxon>Lachnospiraceae</taxon>
        <taxon>Roseburia</taxon>
    </lineage>
</organism>
<dbReference type="KEGG" id="rho:RHOM_09015"/>
<protein>
    <submittedName>
        <fullName evidence="3">Cobalamin biosynthesis protein CbiG</fullName>
    </submittedName>
</protein>